<organism evidence="4 5">
    <name type="scientific">Candidatus Harrisonbacteria bacterium CG10_big_fil_rev_8_21_14_0_10_45_28</name>
    <dbReference type="NCBI Taxonomy" id="1974586"/>
    <lineage>
        <taxon>Bacteria</taxon>
        <taxon>Candidatus Harrisoniibacteriota</taxon>
    </lineage>
</organism>
<dbReference type="Proteomes" id="UP000230903">
    <property type="component" value="Unassembled WGS sequence"/>
</dbReference>
<dbReference type="PANTHER" id="PTHR17224">
    <property type="entry name" value="PEPTIDYL-TRNA HYDROLASE"/>
    <property type="match status" value="1"/>
</dbReference>
<keyword evidence="2" id="KW-0378">Hydrolase</keyword>
<dbReference type="SUPFAM" id="SSF53178">
    <property type="entry name" value="Peptidyl-tRNA hydrolase-like"/>
    <property type="match status" value="1"/>
</dbReference>
<dbReference type="NCBIfam" id="TIGR00447">
    <property type="entry name" value="pth"/>
    <property type="match status" value="1"/>
</dbReference>
<keyword evidence="1" id="KW-0820">tRNA-binding</keyword>
<comment type="caution">
    <text evidence="4">The sequence shown here is derived from an EMBL/GenBank/DDBJ whole genome shotgun (WGS) entry which is preliminary data.</text>
</comment>
<sequence length="170" mass="18995">MATKNLKSIQCVIGLANEGQEYEKTYHSIGAFFAKKLEELNSQNATPAVVRFSPPHGFMNQIGEPVVKILKEKNIQPSQVLIIHDDSDQSIGNFKIVFGGGSAGHKGVESIVSHLKTEEFWRLKIGIRPKTEAVRKKAGDFVLKKWSKEEEAIFTALAEKIWEQILPHLA</sequence>
<evidence type="ECO:0000256" key="2">
    <source>
        <dbReference type="ARBA" id="ARBA00022801"/>
    </source>
</evidence>
<proteinExistence type="predicted"/>
<keyword evidence="3" id="KW-0694">RNA-binding</keyword>
<dbReference type="GO" id="GO:0004045">
    <property type="term" value="F:peptidyl-tRNA hydrolase activity"/>
    <property type="evidence" value="ECO:0007669"/>
    <property type="project" value="InterPro"/>
</dbReference>
<protein>
    <recommendedName>
        <fullName evidence="6">Aminoacyl-tRNA hydrolase</fullName>
    </recommendedName>
</protein>
<gene>
    <name evidence="4" type="ORF">COU10_03190</name>
</gene>
<dbReference type="Pfam" id="PF01195">
    <property type="entry name" value="Pept_tRNA_hydro"/>
    <property type="match status" value="1"/>
</dbReference>
<evidence type="ECO:0000256" key="3">
    <source>
        <dbReference type="ARBA" id="ARBA00022884"/>
    </source>
</evidence>
<evidence type="ECO:0008006" key="6">
    <source>
        <dbReference type="Google" id="ProtNLM"/>
    </source>
</evidence>
<dbReference type="EMBL" id="PFBC01000051">
    <property type="protein sequence ID" value="PIR87708.1"/>
    <property type="molecule type" value="Genomic_DNA"/>
</dbReference>
<dbReference type="AlphaFoldDB" id="A0A2H0UMU2"/>
<reference evidence="5" key="1">
    <citation type="submission" date="2017-09" db="EMBL/GenBank/DDBJ databases">
        <title>Depth-based differentiation of microbial function through sediment-hosted aquifers and enrichment of novel symbionts in the deep terrestrial subsurface.</title>
        <authorList>
            <person name="Probst A.J."/>
            <person name="Ladd B."/>
            <person name="Jarett J.K."/>
            <person name="Geller-Mcgrath D.E."/>
            <person name="Sieber C.M.K."/>
            <person name="Emerson J.B."/>
            <person name="Anantharaman K."/>
            <person name="Thomas B.C."/>
            <person name="Malmstrom R."/>
            <person name="Stieglmeier M."/>
            <person name="Klingl A."/>
            <person name="Woyke T."/>
            <person name="Ryan C.M."/>
            <person name="Banfield J.F."/>
        </authorList>
    </citation>
    <scope>NUCLEOTIDE SEQUENCE [LARGE SCALE GENOMIC DNA]</scope>
</reference>
<evidence type="ECO:0000313" key="4">
    <source>
        <dbReference type="EMBL" id="PIR87708.1"/>
    </source>
</evidence>
<dbReference type="InterPro" id="IPR001328">
    <property type="entry name" value="Pept_tRNA_hydro"/>
</dbReference>
<evidence type="ECO:0000313" key="5">
    <source>
        <dbReference type="Proteomes" id="UP000230903"/>
    </source>
</evidence>
<name>A0A2H0UMU2_9BACT</name>
<dbReference type="PANTHER" id="PTHR17224:SF1">
    <property type="entry name" value="PEPTIDYL-TRNA HYDROLASE"/>
    <property type="match status" value="1"/>
</dbReference>
<dbReference type="InterPro" id="IPR036416">
    <property type="entry name" value="Pept_tRNA_hydro_sf"/>
</dbReference>
<evidence type="ECO:0000256" key="1">
    <source>
        <dbReference type="ARBA" id="ARBA00022555"/>
    </source>
</evidence>
<dbReference type="Gene3D" id="3.40.50.1470">
    <property type="entry name" value="Peptidyl-tRNA hydrolase"/>
    <property type="match status" value="1"/>
</dbReference>
<dbReference type="GO" id="GO:0000049">
    <property type="term" value="F:tRNA binding"/>
    <property type="evidence" value="ECO:0007669"/>
    <property type="project" value="UniProtKB-KW"/>
</dbReference>
<accession>A0A2H0UMU2</accession>